<feature type="region of interest" description="Disordered" evidence="3">
    <location>
        <begin position="457"/>
        <end position="493"/>
    </location>
</feature>
<evidence type="ECO:0000256" key="1">
    <source>
        <dbReference type="ARBA" id="ARBA00006941"/>
    </source>
</evidence>
<evidence type="ECO:0000313" key="5">
    <source>
        <dbReference type="WBParaSite" id="maker-unitig_22678-snap-gene-0.3-mRNA-1"/>
    </source>
</evidence>
<dbReference type="Pfam" id="PF01214">
    <property type="entry name" value="CK_II_beta"/>
    <property type="match status" value="1"/>
</dbReference>
<organism evidence="4 5">
    <name type="scientific">Macrostomum lignano</name>
    <dbReference type="NCBI Taxonomy" id="282301"/>
    <lineage>
        <taxon>Eukaryota</taxon>
        <taxon>Metazoa</taxon>
        <taxon>Spiralia</taxon>
        <taxon>Lophotrochozoa</taxon>
        <taxon>Platyhelminthes</taxon>
        <taxon>Rhabditophora</taxon>
        <taxon>Macrostomorpha</taxon>
        <taxon>Macrostomida</taxon>
        <taxon>Macrostomidae</taxon>
        <taxon>Macrostomum</taxon>
    </lineage>
</organism>
<evidence type="ECO:0000313" key="4">
    <source>
        <dbReference type="Proteomes" id="UP000095280"/>
    </source>
</evidence>
<dbReference type="FunFam" id="2.20.25.20:FF:000002">
    <property type="entry name" value="Casein kinase II subunit beta"/>
    <property type="match status" value="1"/>
</dbReference>
<comment type="similarity">
    <text evidence="1 2">Belongs to the casein kinase 2 subunit beta family.</text>
</comment>
<comment type="subunit">
    <text evidence="2">Tetramer of two alpha and two beta subunits.</text>
</comment>
<dbReference type="AlphaFoldDB" id="A0A1I8F6S1"/>
<evidence type="ECO:0000256" key="3">
    <source>
        <dbReference type="SAM" id="MobiDB-lite"/>
    </source>
</evidence>
<feature type="region of interest" description="Disordered" evidence="3">
    <location>
        <begin position="517"/>
        <end position="554"/>
    </location>
</feature>
<dbReference type="InterPro" id="IPR000704">
    <property type="entry name" value="Casein_kinase_II_reg-sub"/>
</dbReference>
<dbReference type="GO" id="GO:0005737">
    <property type="term" value="C:cytoplasm"/>
    <property type="evidence" value="ECO:0007669"/>
    <property type="project" value="TreeGrafter"/>
</dbReference>
<dbReference type="PANTHER" id="PTHR11740">
    <property type="entry name" value="CASEIN KINASE II SUBUNIT BETA"/>
    <property type="match status" value="1"/>
</dbReference>
<accession>A0A1I8F6S1</accession>
<feature type="compositionally biased region" description="Low complexity" evidence="3">
    <location>
        <begin position="457"/>
        <end position="475"/>
    </location>
</feature>
<protein>
    <recommendedName>
        <fullName evidence="2">Casein kinase II subunit beta</fullName>
        <shortName evidence="2">CK II beta</shortName>
    </recommendedName>
</protein>
<dbReference type="GO" id="GO:0019887">
    <property type="term" value="F:protein kinase regulator activity"/>
    <property type="evidence" value="ECO:0007669"/>
    <property type="project" value="InterPro"/>
</dbReference>
<dbReference type="Proteomes" id="UP000095280">
    <property type="component" value="Unplaced"/>
</dbReference>
<dbReference type="GO" id="GO:0005956">
    <property type="term" value="C:protein kinase CK2 complex"/>
    <property type="evidence" value="ECO:0007669"/>
    <property type="project" value="UniProtKB-UniRule"/>
</dbReference>
<dbReference type="InterPro" id="IPR035991">
    <property type="entry name" value="Casein_kinase_II_beta-like"/>
</dbReference>
<dbReference type="PRINTS" id="PR00472">
    <property type="entry name" value="CASNKINASEII"/>
</dbReference>
<dbReference type="SMART" id="SM01085">
    <property type="entry name" value="CK_II_beta"/>
    <property type="match status" value="1"/>
</dbReference>
<name>A0A1I8F6S1_9PLAT</name>
<proteinExistence type="inferred from homology"/>
<sequence>RLAGVHLPTPPHVRSPRGRRHGFLCVPFLAAGPGLLSGLRAALAGVASSAVYIGQAEPSSGGATLDGGSPAGASVGRGLSAAAVAARPGLDQPAAVQEGGHRESERELFAVSSFPCHFTEPQLAGRQCEWLTATVRQRTAANWIAEFCDRPGNEFFCKTRTTSGTASTSLDWARRLPNYHRAMKLLLDGPGTAGLGQRRPAAGDSAAECRAAGMPQMVAKWMLGHFGVFCRRVFCEKQRVLPVVVKRFPGLSDIPGEATVKVYCPRCMEVYVPNSSRHLHVDGAYFGTGFPHLLFLSHPECRPKPPANQFAPSLYGFKIHPLAYQLQQAAAAAPSGSTATPASAPAATPGRQPKYRIASVGHAVQPAQRAPAPAVAASGCPGRPPCRGGNRVLASLTTALVDGLNSGWIKLVEDLNSALKEMGDVENWARSMERDMRRLRSCAWALESAYAEHATGAGPSAAALQKPAASPAPRSSGRRRPSPEPAASSLKPAIVRALRRSRRSCLGGRPIPLRRRFIRRLPPLQSSATSTTTTVSRRPSTGSETTTSETDSARLGADCPAVPHCGFSRDCSGRRRRPCLLRVCASATPDDVDNRRVGWRIAASSVTRLALVSSAMAGALLCLLVHLRQQPSVPPSSSRSQSGTGWLAALRPFGRACTSLASCCLALLLLLLHSAALARRRLLLCLRAGRRDLRGEDLLLLGAGPRPAMHCRLDRRGQTVRAGSVYRAQASVRDIICCTSSSPL</sequence>
<dbReference type="WBParaSite" id="maker-unitig_22678-snap-gene-0.3-mRNA-1">
    <property type="protein sequence ID" value="maker-unitig_22678-snap-gene-0.3-mRNA-1"/>
    <property type="gene ID" value="maker-unitig_22678-snap-gene-0.3"/>
</dbReference>
<dbReference type="SUPFAM" id="SSF57798">
    <property type="entry name" value="Casein kinase II beta subunit"/>
    <property type="match status" value="1"/>
</dbReference>
<dbReference type="Gene3D" id="2.20.25.20">
    <property type="match status" value="1"/>
</dbReference>
<dbReference type="PANTHER" id="PTHR11740:SF0">
    <property type="entry name" value="CASEIN KINASE II SUBUNIT BETA"/>
    <property type="match status" value="1"/>
</dbReference>
<dbReference type="Pfam" id="PF06320">
    <property type="entry name" value="GCN5L1"/>
    <property type="match status" value="1"/>
</dbReference>
<reference evidence="5" key="1">
    <citation type="submission" date="2016-11" db="UniProtKB">
        <authorList>
            <consortium name="WormBaseParasite"/>
        </authorList>
    </citation>
    <scope>IDENTIFICATION</scope>
</reference>
<feature type="compositionally biased region" description="Low complexity" evidence="3">
    <location>
        <begin position="520"/>
        <end position="550"/>
    </location>
</feature>
<evidence type="ECO:0000256" key="2">
    <source>
        <dbReference type="RuleBase" id="RU361268"/>
    </source>
</evidence>
<keyword evidence="4" id="KW-1185">Reference proteome</keyword>